<feature type="domain" description="SH3" evidence="11">
    <location>
        <begin position="681"/>
        <end position="739"/>
    </location>
</feature>
<feature type="compositionally biased region" description="Basic and acidic residues" evidence="10">
    <location>
        <begin position="461"/>
        <end position="473"/>
    </location>
</feature>
<dbReference type="PROSITE" id="PS00479">
    <property type="entry name" value="ZF_DAG_PE_1"/>
    <property type="match status" value="1"/>
</dbReference>
<sequence>MAEVGLAPSFGAELRDGFKPVNAWVSNGVVWLDEIQQFYRERAVIEKEYSSRLYALAKKYFEKKAKRSSNLSVGDTPSLTPGSLESASLTTWSTQLSTIEARAAEHDRYSSDLLLQVAEPLKNIAIRYEELRKSHADYAGKLERERDMSYGDLKKQKGRYDGACQEVENRRKRTESSFDHSKTKAQNAYQQQMVEMHNLKNTYIISINVTNKQKERYYHEYVPDLLDSLQDLSETRVAQLNSLWSQATNLESLALSRSQEHLRHLSLEIPRNNPSLDSQMFIQHNLVQWQEPSDMVFEPSPVWLDDSVMATNDTAKVFLRNVLGKSKGQLHELKQDVDKKMREVESARRIRRDIKEGRDKRDEVELVKATFALQENLHEAERKRLTAEIEIATITDAVGDVSLGAQNHNFKPQTFKIPTNCDLCGERIWGLSAKGFDCRDCGYTCHSKCEMKVPAQCPGEQSKDEKKRLKAERQASSNVALPFANGAPHPDHASELPALSRTNTMNSLSSGYAASASRSVSGLPLKAPSDESNSDHSVSQTIGTKSATNRRNRIVAPPPTHYISELPVELNDTSSTSNPRGLRGKMIYSYQATGEGELTVEEGQEVTVLEPDDGSGWLTIRTSASMSGLVPASYLENLPATLAEPERPTSTYSSSSASVAGSTLGIGKKKGPAVAPKRGAKKLKYVKAMYDYEARSDAEWSMTEGERFVLVSGDAGDGWADVEIGGVRRSVPANYIQEV</sequence>
<keyword evidence="3" id="KW-0862">Zinc</keyword>
<dbReference type="InterPro" id="IPR001452">
    <property type="entry name" value="SH3_domain"/>
</dbReference>
<evidence type="ECO:0000259" key="12">
    <source>
        <dbReference type="PROSITE" id="PS50081"/>
    </source>
</evidence>
<dbReference type="SUPFAM" id="SSF50044">
    <property type="entry name" value="SH3-domain"/>
    <property type="match status" value="2"/>
</dbReference>
<dbReference type="InterPro" id="IPR027267">
    <property type="entry name" value="AH/BAR_dom_sf"/>
</dbReference>
<dbReference type="PANTHER" id="PTHR15735">
    <property type="entry name" value="FCH AND DOUBLE SH3 DOMAINS PROTEIN"/>
    <property type="match status" value="1"/>
</dbReference>
<protein>
    <recommendedName>
        <fullName evidence="7">Protein BZZ1</fullName>
    </recommendedName>
</protein>
<dbReference type="InterPro" id="IPR036028">
    <property type="entry name" value="SH3-like_dom_sf"/>
</dbReference>
<dbReference type="SUPFAM" id="SSF103657">
    <property type="entry name" value="BAR/IMD domain-like"/>
    <property type="match status" value="1"/>
</dbReference>
<evidence type="ECO:0000256" key="3">
    <source>
        <dbReference type="ARBA" id="ARBA00022833"/>
    </source>
</evidence>
<dbReference type="InterPro" id="IPR020454">
    <property type="entry name" value="DAG/PE-bd"/>
</dbReference>
<dbReference type="FunFam" id="2.30.30.40:FF:000161">
    <property type="entry name" value="Actin polymerization protein Bzz1"/>
    <property type="match status" value="1"/>
</dbReference>
<dbReference type="GO" id="GO:0030833">
    <property type="term" value="P:regulation of actin filament polymerization"/>
    <property type="evidence" value="ECO:0007669"/>
    <property type="project" value="TreeGrafter"/>
</dbReference>
<evidence type="ECO:0000259" key="11">
    <source>
        <dbReference type="PROSITE" id="PS50002"/>
    </source>
</evidence>
<dbReference type="Pfam" id="PF14604">
    <property type="entry name" value="SH3_9"/>
    <property type="match status" value="2"/>
</dbReference>
<evidence type="ECO:0000256" key="7">
    <source>
        <dbReference type="ARBA" id="ARBA00074946"/>
    </source>
</evidence>
<dbReference type="Pfam" id="PF00130">
    <property type="entry name" value="C1_1"/>
    <property type="match status" value="1"/>
</dbReference>
<dbReference type="Gene3D" id="2.30.30.40">
    <property type="entry name" value="SH3 Domains"/>
    <property type="match status" value="2"/>
</dbReference>
<keyword evidence="2" id="KW-0479">Metal-binding</keyword>
<evidence type="ECO:0000256" key="6">
    <source>
        <dbReference type="ARBA" id="ARBA00061387"/>
    </source>
</evidence>
<dbReference type="Gene3D" id="3.30.60.20">
    <property type="match status" value="1"/>
</dbReference>
<comment type="function">
    <text evidence="5">Plays a role in endocytosis and trafficking to the vacuole. Functions with type I myosins to restore polarity of the actin cytoskeleton after NaCl stress.</text>
</comment>
<dbReference type="FunFam" id="1.20.1270.60:FF:000060">
    <property type="entry name" value="Actin polymerization protein Bzz1"/>
    <property type="match status" value="1"/>
</dbReference>
<dbReference type="SUPFAM" id="SSF57889">
    <property type="entry name" value="Cysteine-rich domain"/>
    <property type="match status" value="1"/>
</dbReference>
<evidence type="ECO:0000256" key="10">
    <source>
        <dbReference type="SAM" id="MobiDB-lite"/>
    </source>
</evidence>
<dbReference type="CDD" id="cd20824">
    <property type="entry name" value="C1_SpBZZ1-like"/>
    <property type="match status" value="1"/>
</dbReference>
<dbReference type="SMART" id="SM00326">
    <property type="entry name" value="SH3"/>
    <property type="match status" value="2"/>
</dbReference>
<dbReference type="PROSITE" id="PS50081">
    <property type="entry name" value="ZF_DAG_PE_2"/>
    <property type="match status" value="1"/>
</dbReference>
<comment type="caution">
    <text evidence="14">The sequence shown here is derived from an EMBL/GenBank/DDBJ whole genome shotgun (WGS) entry which is preliminary data.</text>
</comment>
<evidence type="ECO:0000256" key="2">
    <source>
        <dbReference type="ARBA" id="ARBA00022723"/>
    </source>
</evidence>
<evidence type="ECO:0000256" key="8">
    <source>
        <dbReference type="PROSITE-ProRule" id="PRU00192"/>
    </source>
</evidence>
<dbReference type="PROSITE" id="PS50002">
    <property type="entry name" value="SH3"/>
    <property type="match status" value="2"/>
</dbReference>
<dbReference type="GO" id="GO:0046872">
    <property type="term" value="F:metal ion binding"/>
    <property type="evidence" value="ECO:0007669"/>
    <property type="project" value="UniProtKB-KW"/>
</dbReference>
<dbReference type="AlphaFoldDB" id="A0A8H3EDS3"/>
<evidence type="ECO:0000259" key="13">
    <source>
        <dbReference type="PROSITE" id="PS51741"/>
    </source>
</evidence>
<dbReference type="SMART" id="SM00109">
    <property type="entry name" value="C1"/>
    <property type="match status" value="1"/>
</dbReference>
<dbReference type="GO" id="GO:0030864">
    <property type="term" value="C:cortical actin cytoskeleton"/>
    <property type="evidence" value="ECO:0007669"/>
    <property type="project" value="UniProtKB-ARBA"/>
</dbReference>
<feature type="domain" description="SH3" evidence="11">
    <location>
        <begin position="579"/>
        <end position="640"/>
    </location>
</feature>
<reference evidence="14" key="1">
    <citation type="submission" date="2021-03" db="EMBL/GenBank/DDBJ databases">
        <authorList>
            <person name="Tagirdzhanova G."/>
        </authorList>
    </citation>
    <scope>NUCLEOTIDE SEQUENCE</scope>
</reference>
<evidence type="ECO:0000313" key="14">
    <source>
        <dbReference type="EMBL" id="CAF9903404.1"/>
    </source>
</evidence>
<keyword evidence="1 8" id="KW-0728">SH3 domain</keyword>
<dbReference type="Proteomes" id="UP000664521">
    <property type="component" value="Unassembled WGS sequence"/>
</dbReference>
<dbReference type="FunFam" id="3.30.60.20:FF:000040">
    <property type="entry name" value="Actin polymerization protein Bzz1"/>
    <property type="match status" value="1"/>
</dbReference>
<dbReference type="OrthoDB" id="8783038at2759"/>
<dbReference type="InterPro" id="IPR002219">
    <property type="entry name" value="PKC_DAG/PE"/>
</dbReference>
<gene>
    <name evidence="14" type="ORF">HETSPECPRED_000254</name>
</gene>
<feature type="domain" description="F-BAR" evidence="13">
    <location>
        <begin position="8"/>
        <end position="277"/>
    </location>
</feature>
<dbReference type="Gene3D" id="1.20.1270.60">
    <property type="entry name" value="Arfaptin homology (AH) domain/BAR domain"/>
    <property type="match status" value="1"/>
</dbReference>
<evidence type="ECO:0000256" key="4">
    <source>
        <dbReference type="ARBA" id="ARBA00023054"/>
    </source>
</evidence>
<keyword evidence="4 9" id="KW-0175">Coiled coil</keyword>
<dbReference type="EMBL" id="CAJPDS010000001">
    <property type="protein sequence ID" value="CAF9903404.1"/>
    <property type="molecule type" value="Genomic_DNA"/>
</dbReference>
<dbReference type="PRINTS" id="PR00008">
    <property type="entry name" value="DAGPEDOMAIN"/>
</dbReference>
<dbReference type="PROSITE" id="PS51741">
    <property type="entry name" value="F_BAR"/>
    <property type="match status" value="1"/>
</dbReference>
<evidence type="ECO:0000313" key="15">
    <source>
        <dbReference type="Proteomes" id="UP000664521"/>
    </source>
</evidence>
<dbReference type="SMART" id="SM00055">
    <property type="entry name" value="FCH"/>
    <property type="match status" value="1"/>
</dbReference>
<evidence type="ECO:0000256" key="1">
    <source>
        <dbReference type="ARBA" id="ARBA00022443"/>
    </source>
</evidence>
<dbReference type="GO" id="GO:0045010">
    <property type="term" value="P:actin nucleation"/>
    <property type="evidence" value="ECO:0007669"/>
    <property type="project" value="UniProtKB-ARBA"/>
</dbReference>
<feature type="domain" description="Phorbol-ester/DAG-type" evidence="12">
    <location>
        <begin position="407"/>
        <end position="457"/>
    </location>
</feature>
<dbReference type="Pfam" id="PF00611">
    <property type="entry name" value="FCH"/>
    <property type="match status" value="1"/>
</dbReference>
<feature type="compositionally biased region" description="Polar residues" evidence="10">
    <location>
        <begin position="535"/>
        <end position="547"/>
    </location>
</feature>
<comment type="similarity">
    <text evidence="6">Belongs to the BZZ1 family.</text>
</comment>
<evidence type="ECO:0000256" key="9">
    <source>
        <dbReference type="PROSITE-ProRule" id="PRU01077"/>
    </source>
</evidence>
<dbReference type="InterPro" id="IPR035459">
    <property type="entry name" value="Bzz1_SH3_1"/>
</dbReference>
<dbReference type="InterPro" id="IPR031160">
    <property type="entry name" value="F_BAR_dom"/>
</dbReference>
<keyword evidence="15" id="KW-1185">Reference proteome</keyword>
<dbReference type="PANTHER" id="PTHR15735:SF21">
    <property type="entry name" value="PROTEIN NERVOUS WRECK"/>
    <property type="match status" value="1"/>
</dbReference>
<feature type="region of interest" description="Disordered" evidence="10">
    <location>
        <begin position="521"/>
        <end position="558"/>
    </location>
</feature>
<accession>A0A8H3EDS3</accession>
<dbReference type="InterPro" id="IPR001060">
    <property type="entry name" value="FCH_dom"/>
</dbReference>
<feature type="region of interest" description="Disordered" evidence="10">
    <location>
        <begin position="455"/>
        <end position="475"/>
    </location>
</feature>
<dbReference type="InterPro" id="IPR046349">
    <property type="entry name" value="C1-like_sf"/>
</dbReference>
<evidence type="ECO:0000256" key="5">
    <source>
        <dbReference type="ARBA" id="ARBA00054085"/>
    </source>
</evidence>
<organism evidence="14 15">
    <name type="scientific">Heterodermia speciosa</name>
    <dbReference type="NCBI Taxonomy" id="116794"/>
    <lineage>
        <taxon>Eukaryota</taxon>
        <taxon>Fungi</taxon>
        <taxon>Dikarya</taxon>
        <taxon>Ascomycota</taxon>
        <taxon>Pezizomycotina</taxon>
        <taxon>Lecanoromycetes</taxon>
        <taxon>OSLEUM clade</taxon>
        <taxon>Lecanoromycetidae</taxon>
        <taxon>Caliciales</taxon>
        <taxon>Physciaceae</taxon>
        <taxon>Heterodermia</taxon>
    </lineage>
</organism>
<name>A0A8H3EDS3_9LECA</name>
<proteinExistence type="inferred from homology"/>
<dbReference type="CDD" id="cd11912">
    <property type="entry name" value="SH3_Bzz1_1"/>
    <property type="match status" value="1"/>
</dbReference>